<evidence type="ECO:0000313" key="2">
    <source>
        <dbReference type="Proteomes" id="UP001139031"/>
    </source>
</evidence>
<dbReference type="Proteomes" id="UP001139031">
    <property type="component" value="Unassembled WGS sequence"/>
</dbReference>
<evidence type="ECO:0000313" key="1">
    <source>
        <dbReference type="EMBL" id="MBZ5714861.1"/>
    </source>
</evidence>
<gene>
    <name evidence="1" type="ORF">K7C98_36985</name>
</gene>
<protein>
    <recommendedName>
        <fullName evidence="3">Glycine zipper family protein</fullName>
    </recommendedName>
</protein>
<keyword evidence="2" id="KW-1185">Reference proteome</keyword>
<comment type="caution">
    <text evidence="1">The sequence shown here is derived from an EMBL/GenBank/DDBJ whole genome shotgun (WGS) entry which is preliminary data.</text>
</comment>
<accession>A0ABS7U342</accession>
<evidence type="ECO:0008006" key="3">
    <source>
        <dbReference type="Google" id="ProtNLM"/>
    </source>
</evidence>
<dbReference type="RefSeq" id="WP_224196593.1">
    <property type="nucleotide sequence ID" value="NZ_JAIRAU010000052.1"/>
</dbReference>
<reference evidence="1" key="1">
    <citation type="submission" date="2021-08" db="EMBL/GenBank/DDBJ databases">
        <authorList>
            <person name="Stevens D.C."/>
        </authorList>
    </citation>
    <scope>NUCLEOTIDE SEQUENCE</scope>
    <source>
        <strain evidence="1">DSM 53165</strain>
    </source>
</reference>
<name>A0ABS7U342_9BACT</name>
<organism evidence="1 2">
    <name type="scientific">Nannocystis pusilla</name>
    <dbReference type="NCBI Taxonomy" id="889268"/>
    <lineage>
        <taxon>Bacteria</taxon>
        <taxon>Pseudomonadati</taxon>
        <taxon>Myxococcota</taxon>
        <taxon>Polyangia</taxon>
        <taxon>Nannocystales</taxon>
        <taxon>Nannocystaceae</taxon>
        <taxon>Nannocystis</taxon>
    </lineage>
</organism>
<proteinExistence type="predicted"/>
<dbReference type="EMBL" id="JAIRAU010000052">
    <property type="protein sequence ID" value="MBZ5714861.1"/>
    <property type="molecule type" value="Genomic_DNA"/>
</dbReference>
<sequence>METIIVGSTVSMNFYLDGERVLTVREADGRGDAELTEYGLALDPARAAEFGDEVVSHARAILESPEGCSGPLRSKADENAKCGLLGLGAGALGATAGFLLGGPPGATVGGLAASSLGVLCGWLVAKVCEENSEGC</sequence>